<comment type="caution">
    <text evidence="1">The sequence shown here is derived from an EMBL/GenBank/DDBJ whole genome shotgun (WGS) entry which is preliminary data.</text>
</comment>
<keyword evidence="2" id="KW-1185">Reference proteome</keyword>
<name>A0A8X6H5Q7_TRICU</name>
<evidence type="ECO:0000313" key="2">
    <source>
        <dbReference type="Proteomes" id="UP000887116"/>
    </source>
</evidence>
<feature type="non-terminal residue" evidence="1">
    <location>
        <position position="50"/>
    </location>
</feature>
<reference evidence="1" key="1">
    <citation type="submission" date="2020-07" db="EMBL/GenBank/DDBJ databases">
        <title>Multicomponent nature underlies the extraordinary mechanical properties of spider dragline silk.</title>
        <authorList>
            <person name="Kono N."/>
            <person name="Nakamura H."/>
            <person name="Mori M."/>
            <person name="Yoshida Y."/>
            <person name="Ohtoshi R."/>
            <person name="Malay A.D."/>
            <person name="Moran D.A.P."/>
            <person name="Tomita M."/>
            <person name="Numata K."/>
            <person name="Arakawa K."/>
        </authorList>
    </citation>
    <scope>NUCLEOTIDE SEQUENCE</scope>
</reference>
<protein>
    <submittedName>
        <fullName evidence="1">Uncharacterized protein</fullName>
    </submittedName>
</protein>
<proteinExistence type="predicted"/>
<dbReference type="AlphaFoldDB" id="A0A8X6H5Q7"/>
<evidence type="ECO:0000313" key="1">
    <source>
        <dbReference type="EMBL" id="GFR15650.1"/>
    </source>
</evidence>
<sequence>MNESPCLAIRYQGPQPLGRFRHNVPQIVVSDARNSSAAYPPRKVLSTAQI</sequence>
<dbReference type="EMBL" id="BMAO01017439">
    <property type="protein sequence ID" value="GFR15650.1"/>
    <property type="molecule type" value="Genomic_DNA"/>
</dbReference>
<organism evidence="1 2">
    <name type="scientific">Trichonephila clavata</name>
    <name type="common">Joro spider</name>
    <name type="synonym">Nephila clavata</name>
    <dbReference type="NCBI Taxonomy" id="2740835"/>
    <lineage>
        <taxon>Eukaryota</taxon>
        <taxon>Metazoa</taxon>
        <taxon>Ecdysozoa</taxon>
        <taxon>Arthropoda</taxon>
        <taxon>Chelicerata</taxon>
        <taxon>Arachnida</taxon>
        <taxon>Araneae</taxon>
        <taxon>Araneomorphae</taxon>
        <taxon>Entelegynae</taxon>
        <taxon>Araneoidea</taxon>
        <taxon>Nephilidae</taxon>
        <taxon>Trichonephila</taxon>
    </lineage>
</organism>
<dbReference type="Proteomes" id="UP000887116">
    <property type="component" value="Unassembled WGS sequence"/>
</dbReference>
<gene>
    <name evidence="1" type="ORF">TNCT_196771</name>
</gene>
<accession>A0A8X6H5Q7</accession>